<keyword evidence="4" id="KW-1185">Reference proteome</keyword>
<evidence type="ECO:0000259" key="2">
    <source>
        <dbReference type="PROSITE" id="PS50093"/>
    </source>
</evidence>
<reference evidence="4" key="1">
    <citation type="submission" date="2023-07" db="EMBL/GenBank/DDBJ databases">
        <title>Whole-genome sequencing of a new Methanosarcina sp. Z-7115.</title>
        <authorList>
            <person name="Zhilina T.N."/>
            <person name="Merkel A.Y."/>
        </authorList>
    </citation>
    <scope>NUCLEOTIDE SEQUENCE [LARGE SCALE GENOMIC DNA]</scope>
    <source>
        <strain evidence="4">Z-7115</strain>
    </source>
</reference>
<evidence type="ECO:0000313" key="4">
    <source>
        <dbReference type="Proteomes" id="UP001246244"/>
    </source>
</evidence>
<feature type="compositionally biased region" description="Polar residues" evidence="1">
    <location>
        <begin position="745"/>
        <end position="754"/>
    </location>
</feature>
<dbReference type="InterPro" id="IPR013783">
    <property type="entry name" value="Ig-like_fold"/>
</dbReference>
<dbReference type="CDD" id="cd00146">
    <property type="entry name" value="PKD"/>
    <property type="match status" value="2"/>
</dbReference>
<dbReference type="InterPro" id="IPR026453">
    <property type="entry name" value="PGF_pre_PGF"/>
</dbReference>
<feature type="region of interest" description="Disordered" evidence="1">
    <location>
        <begin position="731"/>
        <end position="766"/>
    </location>
</feature>
<feature type="domain" description="PKD" evidence="2">
    <location>
        <begin position="499"/>
        <end position="550"/>
    </location>
</feature>
<dbReference type="EMBL" id="JAVKPK010000030">
    <property type="protein sequence ID" value="MDR7665855.1"/>
    <property type="molecule type" value="Genomic_DNA"/>
</dbReference>
<dbReference type="InterPro" id="IPR032675">
    <property type="entry name" value="LRR_dom_sf"/>
</dbReference>
<accession>A0ABU2D1J5</accession>
<dbReference type="Pfam" id="PF18911">
    <property type="entry name" value="PKD_4"/>
    <property type="match status" value="2"/>
</dbReference>
<dbReference type="InterPro" id="IPR000601">
    <property type="entry name" value="PKD_dom"/>
</dbReference>
<name>A0ABU2D1J5_9EURY</name>
<protein>
    <submittedName>
        <fullName evidence="3">PGF-pre-PGF domain-containing protein</fullName>
    </submittedName>
</protein>
<dbReference type="PANTHER" id="PTHR36842:SF1">
    <property type="entry name" value="PROTEIN TOLB"/>
    <property type="match status" value="1"/>
</dbReference>
<evidence type="ECO:0000313" key="3">
    <source>
        <dbReference type="EMBL" id="MDR7665855.1"/>
    </source>
</evidence>
<feature type="domain" description="PKD" evidence="2">
    <location>
        <begin position="61"/>
        <end position="94"/>
    </location>
</feature>
<dbReference type="Proteomes" id="UP001246244">
    <property type="component" value="Unassembled WGS sequence"/>
</dbReference>
<dbReference type="Gene3D" id="2.60.40.10">
    <property type="entry name" value="Immunoglobulins"/>
    <property type="match status" value="3"/>
</dbReference>
<dbReference type="InterPro" id="IPR022409">
    <property type="entry name" value="PKD/Chitinase_dom"/>
</dbReference>
<dbReference type="SMART" id="SM00089">
    <property type="entry name" value="PKD"/>
    <property type="match status" value="3"/>
</dbReference>
<feature type="domain" description="PKD" evidence="2">
    <location>
        <begin position="385"/>
        <end position="451"/>
    </location>
</feature>
<dbReference type="NCBIfam" id="TIGR04213">
    <property type="entry name" value="PGF_pre_PGF"/>
    <property type="match status" value="1"/>
</dbReference>
<dbReference type="RefSeq" id="WP_310575881.1">
    <property type="nucleotide sequence ID" value="NZ_JAVKPK010000030.1"/>
</dbReference>
<sequence>MKEINSNIGHRGHNLFKVLGITSLALVILVSIVGAEPSSNITFVTTGSSFSPIITVTGDPTIQWIFGDGSTSNSQSPTVNFGSAGTRENTLVVTPWSAVTKINIGYDGSDGGATPSSSTIANLAQQNVIAVSGLENVAPHLQIWASNYNPITALDFSNFTALNTIECFSCRSLATIRLRNVPSLTRLCIEQSNISYLDLSEAPSLADLRGASQRSSTYSINWGTTGANIWHICVRDNPQITSKFPLSQFPLLRDFFNWNDNQSGTLHLTSTNLKSVLSANNHYNDAVFSGCFPAGTNGVLEIQNNNLRSLEISNDPGLLNLNASFNSLNQTAVDGILQTLDFYSTNSGSLDLTGNAAPSIIGIAHANNLTTRNWEVKISSKNNPPVANFTSNITFGTIPLAVQFNDTSISNSTIRLWDFGDGTYSTEEFPKHIYLSRGNYTVTLTVRNSSGFDSKVVVITVLEQPVRPLANFSSNVIEGYVPLDVQFNDLSENIAERYWNFGDGTSSTETDPIHTYSVAGTYTVKLTVSNENGNASNTAAINVLTPSSSSGGSSGGSSHSSSSGGGAGGSPEPARNVQVKELSQAFITNGKPVHFDFAKNATCVVYISFDAKRTFGKTTTIAEMLKGKSALVSELPSGEVYKSFNIWVGNGGIATSKNIENPVVCFKVEKSWIQDKNIDPTSIILNMYNNTKWGQLAVEPSGKDDKFLYFIAKSPGFSSFAITGKGKIASAQKETKTQPELENGIVNNDANQNDKGNKGMEAGQKEIPRTPGFEMDLGIACVFGLFLYKRK</sequence>
<feature type="compositionally biased region" description="Basic and acidic residues" evidence="1">
    <location>
        <begin position="755"/>
        <end position="766"/>
    </location>
</feature>
<comment type="caution">
    <text evidence="3">The sequence shown here is derived from an EMBL/GenBank/DDBJ whole genome shotgun (WGS) entry which is preliminary data.</text>
</comment>
<dbReference type="PANTHER" id="PTHR36842">
    <property type="entry name" value="PROTEIN TOLB HOMOLOG"/>
    <property type="match status" value="1"/>
</dbReference>
<gene>
    <name evidence="3" type="ORF">RG963_08735</name>
</gene>
<dbReference type="PROSITE" id="PS50093">
    <property type="entry name" value="PKD"/>
    <property type="match status" value="3"/>
</dbReference>
<proteinExistence type="predicted"/>
<dbReference type="SUPFAM" id="SSF52058">
    <property type="entry name" value="L domain-like"/>
    <property type="match status" value="1"/>
</dbReference>
<dbReference type="SUPFAM" id="SSF49299">
    <property type="entry name" value="PKD domain"/>
    <property type="match status" value="3"/>
</dbReference>
<organism evidence="3 4">
    <name type="scientific">Methanosarcina baikalica</name>
    <dbReference type="NCBI Taxonomy" id="3073890"/>
    <lineage>
        <taxon>Archaea</taxon>
        <taxon>Methanobacteriati</taxon>
        <taxon>Methanobacteriota</taxon>
        <taxon>Stenosarchaea group</taxon>
        <taxon>Methanomicrobia</taxon>
        <taxon>Methanosarcinales</taxon>
        <taxon>Methanosarcinaceae</taxon>
        <taxon>Methanosarcina</taxon>
    </lineage>
</organism>
<dbReference type="Gene3D" id="3.80.10.10">
    <property type="entry name" value="Ribonuclease Inhibitor"/>
    <property type="match status" value="1"/>
</dbReference>
<feature type="compositionally biased region" description="Low complexity" evidence="1">
    <location>
        <begin position="547"/>
        <end position="562"/>
    </location>
</feature>
<evidence type="ECO:0000256" key="1">
    <source>
        <dbReference type="SAM" id="MobiDB-lite"/>
    </source>
</evidence>
<feature type="region of interest" description="Disordered" evidence="1">
    <location>
        <begin position="542"/>
        <end position="574"/>
    </location>
</feature>
<dbReference type="InterPro" id="IPR035986">
    <property type="entry name" value="PKD_dom_sf"/>
</dbReference>